<dbReference type="InterPro" id="IPR039432">
    <property type="entry name" value="SRP9_dom"/>
</dbReference>
<proteinExistence type="predicted"/>
<organism evidence="3 4">
    <name type="scientific">Ramalina farinacea</name>
    <dbReference type="NCBI Taxonomy" id="258253"/>
    <lineage>
        <taxon>Eukaryota</taxon>
        <taxon>Fungi</taxon>
        <taxon>Dikarya</taxon>
        <taxon>Ascomycota</taxon>
        <taxon>Pezizomycotina</taxon>
        <taxon>Lecanoromycetes</taxon>
        <taxon>OSLEUM clade</taxon>
        <taxon>Lecanoromycetidae</taxon>
        <taxon>Lecanorales</taxon>
        <taxon>Lecanorineae</taxon>
        <taxon>Ramalinaceae</taxon>
        <taxon>Ramalina</taxon>
    </lineage>
</organism>
<dbReference type="Pfam" id="PF05486">
    <property type="entry name" value="SRP9-21"/>
    <property type="match status" value="1"/>
</dbReference>
<dbReference type="PANTHER" id="PTHR12834:SF12">
    <property type="entry name" value="SIGNAL RECOGNITION PARTICLE 9 KDA PROTEIN"/>
    <property type="match status" value="1"/>
</dbReference>
<comment type="caution">
    <text evidence="3">The sequence shown here is derived from an EMBL/GenBank/DDBJ whole genome shotgun (WGS) entry which is preliminary data.</text>
</comment>
<dbReference type="GO" id="GO:0006614">
    <property type="term" value="P:SRP-dependent cotranslational protein targeting to membrane"/>
    <property type="evidence" value="ECO:0007669"/>
    <property type="project" value="InterPro"/>
</dbReference>
<gene>
    <name evidence="3" type="ORF">OHK93_008612</name>
</gene>
<evidence type="ECO:0000313" key="3">
    <source>
        <dbReference type="EMBL" id="MDI1489334.1"/>
    </source>
</evidence>
<name>A0AA43QPU1_9LECA</name>
<dbReference type="AlphaFoldDB" id="A0AA43QPU1"/>
<dbReference type="Proteomes" id="UP001161017">
    <property type="component" value="Unassembled WGS sequence"/>
</dbReference>
<dbReference type="InterPro" id="IPR039914">
    <property type="entry name" value="SRP9-like"/>
</dbReference>
<evidence type="ECO:0000256" key="1">
    <source>
        <dbReference type="SAM" id="MobiDB-lite"/>
    </source>
</evidence>
<feature type="compositionally biased region" description="Polar residues" evidence="1">
    <location>
        <begin position="1"/>
        <end position="15"/>
    </location>
</feature>
<feature type="domain" description="SRP9" evidence="2">
    <location>
        <begin position="19"/>
        <end position="107"/>
    </location>
</feature>
<dbReference type="PANTHER" id="PTHR12834">
    <property type="entry name" value="SIGNAL RECOGNITION PARTICLE 9 KDA PROTEIN"/>
    <property type="match status" value="1"/>
</dbReference>
<accession>A0AA43QPU1</accession>
<dbReference type="GO" id="GO:0005786">
    <property type="term" value="C:signal recognition particle, endoplasmic reticulum targeting"/>
    <property type="evidence" value="ECO:0007669"/>
    <property type="project" value="TreeGrafter"/>
</dbReference>
<feature type="compositionally biased region" description="Basic and acidic residues" evidence="1">
    <location>
        <begin position="128"/>
        <end position="147"/>
    </location>
</feature>
<evidence type="ECO:0000259" key="2">
    <source>
        <dbReference type="Pfam" id="PF05486"/>
    </source>
</evidence>
<sequence length="175" mass="18584">MHSHFWSSPVFSSQPARRLQARVTTKYNVPHPSPPPNKHKPSSLTKRNTSGSEALEASSKERKRTKKALLTLKCYDPVSGTCLKYRTDKGAEVGRLVAILGRCGRAMTGLPPKAEVEETGAPDVDGAETGKGEKEGEVPETGKEHAKAGKAQSQGPGQAKGGDGGGGKKKKKGKR</sequence>
<feature type="region of interest" description="Disordered" evidence="1">
    <location>
        <begin position="1"/>
        <end position="68"/>
    </location>
</feature>
<protein>
    <recommendedName>
        <fullName evidence="2">SRP9 domain-containing protein</fullName>
    </recommendedName>
</protein>
<keyword evidence="4" id="KW-1185">Reference proteome</keyword>
<evidence type="ECO:0000313" key="4">
    <source>
        <dbReference type="Proteomes" id="UP001161017"/>
    </source>
</evidence>
<feature type="region of interest" description="Disordered" evidence="1">
    <location>
        <begin position="107"/>
        <end position="175"/>
    </location>
</feature>
<reference evidence="3" key="1">
    <citation type="journal article" date="2023" name="Genome Biol. Evol.">
        <title>First Whole Genome Sequence and Flow Cytometry Genome Size Data for the Lichen-Forming Fungus Ramalina farinacea (Ascomycota).</title>
        <authorList>
            <person name="Llewellyn T."/>
            <person name="Mian S."/>
            <person name="Hill R."/>
            <person name="Leitch I.J."/>
            <person name="Gaya E."/>
        </authorList>
    </citation>
    <scope>NUCLEOTIDE SEQUENCE</scope>
    <source>
        <strain evidence="3">LIQ254RAFAR</strain>
    </source>
</reference>
<dbReference type="EMBL" id="JAPUFD010000009">
    <property type="protein sequence ID" value="MDI1489334.1"/>
    <property type="molecule type" value="Genomic_DNA"/>
</dbReference>